<dbReference type="InterPro" id="IPR013785">
    <property type="entry name" value="Aldolase_TIM"/>
</dbReference>
<organism evidence="2 3">
    <name type="scientific">Kwoniella heveanensis BCC8398</name>
    <dbReference type="NCBI Taxonomy" id="1296120"/>
    <lineage>
        <taxon>Eukaryota</taxon>
        <taxon>Fungi</taxon>
        <taxon>Dikarya</taxon>
        <taxon>Basidiomycota</taxon>
        <taxon>Agaricomycotina</taxon>
        <taxon>Tremellomycetes</taxon>
        <taxon>Tremellales</taxon>
        <taxon>Cryptococcaceae</taxon>
        <taxon>Kwoniella</taxon>
    </lineage>
</organism>
<evidence type="ECO:0000313" key="3">
    <source>
        <dbReference type="Proteomes" id="UP000092666"/>
    </source>
</evidence>
<protein>
    <recommendedName>
        <fullName evidence="1">NADH:flavin oxidoreductase/NADH oxidase N-terminal domain-containing protein</fullName>
    </recommendedName>
</protein>
<feature type="domain" description="NADH:flavin oxidoreductase/NADH oxidase N-terminal" evidence="1">
    <location>
        <begin position="12"/>
        <end position="347"/>
    </location>
</feature>
<evidence type="ECO:0000259" key="1">
    <source>
        <dbReference type="Pfam" id="PF00724"/>
    </source>
</evidence>
<dbReference type="CDD" id="cd02933">
    <property type="entry name" value="OYE_like_FMN"/>
    <property type="match status" value="1"/>
</dbReference>
<dbReference type="PANTHER" id="PTHR22893:SF91">
    <property type="entry name" value="NADPH DEHYDROGENASE 2-RELATED"/>
    <property type="match status" value="1"/>
</dbReference>
<reference evidence="2 3" key="1">
    <citation type="submission" date="2013-07" db="EMBL/GenBank/DDBJ databases">
        <title>The Genome Sequence of Cryptococcus heveanensis BCC8398.</title>
        <authorList>
            <consortium name="The Broad Institute Genome Sequencing Platform"/>
            <person name="Cuomo C."/>
            <person name="Litvintseva A."/>
            <person name="Chen Y."/>
            <person name="Heitman J."/>
            <person name="Sun S."/>
            <person name="Springer D."/>
            <person name="Dromer F."/>
            <person name="Young S.K."/>
            <person name="Zeng Q."/>
            <person name="Gargeya S."/>
            <person name="Fitzgerald M."/>
            <person name="Abouelleil A."/>
            <person name="Alvarado L."/>
            <person name="Berlin A.M."/>
            <person name="Chapman S.B."/>
            <person name="Dewar J."/>
            <person name="Goldberg J."/>
            <person name="Griggs A."/>
            <person name="Gujja S."/>
            <person name="Hansen M."/>
            <person name="Howarth C."/>
            <person name="Imamovic A."/>
            <person name="Larimer J."/>
            <person name="McCowan C."/>
            <person name="Murphy C."/>
            <person name="Pearson M."/>
            <person name="Priest M."/>
            <person name="Roberts A."/>
            <person name="Saif S."/>
            <person name="Shea T."/>
            <person name="Sykes S."/>
            <person name="Wortman J."/>
            <person name="Nusbaum C."/>
            <person name="Birren B."/>
        </authorList>
    </citation>
    <scope>NUCLEOTIDE SEQUENCE [LARGE SCALE GENOMIC DNA]</scope>
    <source>
        <strain evidence="2 3">BCC8398</strain>
    </source>
</reference>
<keyword evidence="3" id="KW-1185">Reference proteome</keyword>
<dbReference type="InterPro" id="IPR045247">
    <property type="entry name" value="Oye-like"/>
</dbReference>
<dbReference type="InterPro" id="IPR001155">
    <property type="entry name" value="OxRdtase_FMN_N"/>
</dbReference>
<dbReference type="AlphaFoldDB" id="A0A1B9GY94"/>
<dbReference type="Gene3D" id="3.20.20.70">
    <property type="entry name" value="Aldolase class I"/>
    <property type="match status" value="1"/>
</dbReference>
<name>A0A1B9GY94_9TREE</name>
<sequence length="365" mass="39932">MTVSQTSSSATKLFAPIRLGDIQLKHRVVMAPMTRLRADFISAEPSDMMVDYYARRATDGGLIISEAISPSKEGKGWPCQPGLWSQEQVVGWKKITDAVHAKGAKMIAQICLAGRVAMSMATPTVYAPSNLHDPTPGAEKPELKVMDQDDIDQAIRDFTLGAENAIAAGFDGVEVHCANGYLLDQFINSTSNQRTDAYGGSLANRFRFPIAIITSIASSIGAQRVGVRISPFATYQGMREPGNPLDTFVPFVEAVLDAAPDLGYFHGLMPRANGADDQESKELVEKDSLDPIRDVLVKRGVPFIIAGGFVGENAKEHTEKYDDLIAFGRYFTSNPDLPARIRNNYPLQKYDRATFYTQTAPGYNE</sequence>
<proteinExistence type="predicted"/>
<evidence type="ECO:0000313" key="2">
    <source>
        <dbReference type="EMBL" id="OCF35982.1"/>
    </source>
</evidence>
<dbReference type="GO" id="GO:0010181">
    <property type="term" value="F:FMN binding"/>
    <property type="evidence" value="ECO:0007669"/>
    <property type="project" value="InterPro"/>
</dbReference>
<dbReference type="EMBL" id="KI669497">
    <property type="protein sequence ID" value="OCF35982.1"/>
    <property type="molecule type" value="Genomic_DNA"/>
</dbReference>
<reference evidence="3" key="2">
    <citation type="submission" date="2013-12" db="EMBL/GenBank/DDBJ databases">
        <title>Evolution of pathogenesis and genome organization in the Tremellales.</title>
        <authorList>
            <person name="Cuomo C."/>
            <person name="Litvintseva A."/>
            <person name="Heitman J."/>
            <person name="Chen Y."/>
            <person name="Sun S."/>
            <person name="Springer D."/>
            <person name="Dromer F."/>
            <person name="Young S."/>
            <person name="Zeng Q."/>
            <person name="Chapman S."/>
            <person name="Gujja S."/>
            <person name="Saif S."/>
            <person name="Birren B."/>
        </authorList>
    </citation>
    <scope>NUCLEOTIDE SEQUENCE [LARGE SCALE GENOMIC DNA]</scope>
    <source>
        <strain evidence="3">BCC8398</strain>
    </source>
</reference>
<dbReference type="STRING" id="1296120.A0A1B9GY94"/>
<dbReference type="OrthoDB" id="276546at2759"/>
<dbReference type="SUPFAM" id="SSF51395">
    <property type="entry name" value="FMN-linked oxidoreductases"/>
    <property type="match status" value="1"/>
</dbReference>
<dbReference type="PANTHER" id="PTHR22893">
    <property type="entry name" value="NADH OXIDOREDUCTASE-RELATED"/>
    <property type="match status" value="1"/>
</dbReference>
<gene>
    <name evidence="2" type="ORF">I316_02477</name>
</gene>
<dbReference type="Pfam" id="PF00724">
    <property type="entry name" value="Oxidored_FMN"/>
    <property type="match status" value="1"/>
</dbReference>
<dbReference type="GO" id="GO:0016491">
    <property type="term" value="F:oxidoreductase activity"/>
    <property type="evidence" value="ECO:0007669"/>
    <property type="project" value="InterPro"/>
</dbReference>
<dbReference type="Proteomes" id="UP000092666">
    <property type="component" value="Unassembled WGS sequence"/>
</dbReference>
<accession>A0A1B9GY94</accession>